<evidence type="ECO:0000313" key="8">
    <source>
        <dbReference type="Proteomes" id="UP001153678"/>
    </source>
</evidence>
<keyword evidence="2 5" id="KW-0812">Transmembrane</keyword>
<evidence type="ECO:0000256" key="4">
    <source>
        <dbReference type="ARBA" id="ARBA00023136"/>
    </source>
</evidence>
<feature type="transmembrane region" description="Helical" evidence="5">
    <location>
        <begin position="181"/>
        <end position="200"/>
    </location>
</feature>
<evidence type="ECO:0000313" key="7">
    <source>
        <dbReference type="EMBL" id="CAI2179577.1"/>
    </source>
</evidence>
<comment type="subcellular location">
    <subcellularLocation>
        <location evidence="1">Membrane</location>
        <topology evidence="1">Multi-pass membrane protein</topology>
    </subcellularLocation>
</comment>
<evidence type="ECO:0000256" key="2">
    <source>
        <dbReference type="ARBA" id="ARBA00022692"/>
    </source>
</evidence>
<gene>
    <name evidence="7" type="ORF">FWILDA_LOCUS9158</name>
</gene>
<dbReference type="GO" id="GO:0016020">
    <property type="term" value="C:membrane"/>
    <property type="evidence" value="ECO:0007669"/>
    <property type="project" value="UniProtKB-SubCell"/>
</dbReference>
<dbReference type="GO" id="GO:0000994">
    <property type="term" value="F:RNA polymerase III core binding"/>
    <property type="evidence" value="ECO:0007669"/>
    <property type="project" value="TreeGrafter"/>
</dbReference>
<dbReference type="PANTHER" id="PTHR22504">
    <property type="entry name" value="REPRESSOR OF RNA POLYMERASE III TRANSCRIPTION MAF1"/>
    <property type="match status" value="1"/>
</dbReference>
<keyword evidence="3 5" id="KW-1133">Transmembrane helix</keyword>
<evidence type="ECO:0000256" key="5">
    <source>
        <dbReference type="SAM" id="Phobius"/>
    </source>
</evidence>
<feature type="transmembrane region" description="Helical" evidence="5">
    <location>
        <begin position="206"/>
        <end position="225"/>
    </location>
</feature>
<dbReference type="GO" id="GO:0005634">
    <property type="term" value="C:nucleus"/>
    <property type="evidence" value="ECO:0007669"/>
    <property type="project" value="TreeGrafter"/>
</dbReference>
<dbReference type="Pfam" id="PF13813">
    <property type="entry name" value="MBOAT_2"/>
    <property type="match status" value="1"/>
</dbReference>
<keyword evidence="8" id="KW-1185">Reference proteome</keyword>
<dbReference type="Gene3D" id="3.40.1000.50">
    <property type="entry name" value="Repressor of RNA polymerase III transcription Maf1"/>
    <property type="match status" value="1"/>
</dbReference>
<feature type="domain" description="Wax synthase" evidence="6">
    <location>
        <begin position="254"/>
        <end position="330"/>
    </location>
</feature>
<organism evidence="7 8">
    <name type="scientific">Funneliformis geosporum</name>
    <dbReference type="NCBI Taxonomy" id="1117311"/>
    <lineage>
        <taxon>Eukaryota</taxon>
        <taxon>Fungi</taxon>
        <taxon>Fungi incertae sedis</taxon>
        <taxon>Mucoromycota</taxon>
        <taxon>Glomeromycotina</taxon>
        <taxon>Glomeromycetes</taxon>
        <taxon>Glomerales</taxon>
        <taxon>Glomeraceae</taxon>
        <taxon>Funneliformis</taxon>
    </lineage>
</organism>
<dbReference type="PANTHER" id="PTHR22504:SF0">
    <property type="entry name" value="REPRESSOR OF RNA POLYMERASE III TRANSCRIPTION MAF1 HOMOLOG"/>
    <property type="match status" value="1"/>
</dbReference>
<dbReference type="InterPro" id="IPR032805">
    <property type="entry name" value="Wax_synthase_dom"/>
</dbReference>
<proteinExistence type="predicted"/>
<dbReference type="InterPro" id="IPR015257">
    <property type="entry name" value="Maf1"/>
</dbReference>
<dbReference type="OrthoDB" id="277029at2759"/>
<evidence type="ECO:0000256" key="3">
    <source>
        <dbReference type="ARBA" id="ARBA00022989"/>
    </source>
</evidence>
<name>A0A9W4SS55_9GLOM</name>
<evidence type="ECO:0000256" key="1">
    <source>
        <dbReference type="ARBA" id="ARBA00004141"/>
    </source>
</evidence>
<sequence>MADIDSSFPPEMSFDNYKLLSNLILVSFISLSFRSPKSFVHLATLITLTICFMIQPIIYRGKYPANEHASVAGLGIIFGYKMCFWLKKFASSHPDDDFQPFFYTLFYWRKNVTSGKKEDFQPTNKQILQNIVERSIYLFIRWIIYEGCFKVMDMYTDMNEIPSSPYFFRVLDMFRSGASPITMKSLLLCSFYMVLVYLIISINYDSFLMISGIILLFLNVIFPTVNDKESSFLKGKVFSVKRWCISFLFDTRYIFDSPWLSTSPRDLWSFRWHTFYNETWKGLGYVPLRNYLISSHENSENRKKLAQIGGTIGAFVLSGILHEYLTWTEMNELTDLWNFRWQGVFNESFKELGYSPVRSITNSHALGVLGAFIISGILHEYTLLVQMNIISGEHMLFFLFHGFMLLLWEPVIHLTKNSLVIYKKVFMWMIWMIIACASVPSFVEVYTRHDQYVILSVFTDSQKNTNVSCKDMKFLDTASLDPINTALVFENPECRVVGRIETYSCKLAGVDKKLYKHLESQWNSDFSQGSESVSPEPLHSLQNIISPFGPMNQPSSRRVLFNLIATLNASYPDYDFSDIKPDQFTKQPSVPMVCNYINNTLFNLGRAYIVNDLNLWQVIDDIIELDECSVYSFNPDIDSDPNAEDGAIINAPLQDEEPLDSFSDSGSDVIGMSYEEYVMGDIEM</sequence>
<feature type="transmembrane region" description="Helical" evidence="5">
    <location>
        <begin position="425"/>
        <end position="446"/>
    </location>
</feature>
<feature type="transmembrane region" description="Helical" evidence="5">
    <location>
        <begin position="364"/>
        <end position="384"/>
    </location>
</feature>
<accession>A0A9W4SS55</accession>
<dbReference type="GO" id="GO:0016480">
    <property type="term" value="P:negative regulation of transcription by RNA polymerase III"/>
    <property type="evidence" value="ECO:0007669"/>
    <property type="project" value="InterPro"/>
</dbReference>
<dbReference type="InterPro" id="IPR038564">
    <property type="entry name" value="Maf1_sf"/>
</dbReference>
<dbReference type="EMBL" id="CAMKVN010002104">
    <property type="protein sequence ID" value="CAI2179577.1"/>
    <property type="molecule type" value="Genomic_DNA"/>
</dbReference>
<comment type="caution">
    <text evidence="7">The sequence shown here is derived from an EMBL/GenBank/DDBJ whole genome shotgun (WGS) entry which is preliminary data.</text>
</comment>
<dbReference type="Pfam" id="PF09174">
    <property type="entry name" value="Maf1"/>
    <property type="match status" value="1"/>
</dbReference>
<feature type="transmembrane region" description="Helical" evidence="5">
    <location>
        <begin position="396"/>
        <end position="413"/>
    </location>
</feature>
<keyword evidence="4 5" id="KW-0472">Membrane</keyword>
<feature type="transmembrane region" description="Helical" evidence="5">
    <location>
        <begin position="40"/>
        <end position="58"/>
    </location>
</feature>
<dbReference type="AlphaFoldDB" id="A0A9W4SS55"/>
<dbReference type="Proteomes" id="UP001153678">
    <property type="component" value="Unassembled WGS sequence"/>
</dbReference>
<protein>
    <submittedName>
        <fullName evidence="7">9485_t:CDS:1</fullName>
    </submittedName>
</protein>
<reference evidence="7" key="1">
    <citation type="submission" date="2022-08" db="EMBL/GenBank/DDBJ databases">
        <authorList>
            <person name="Kallberg Y."/>
            <person name="Tangrot J."/>
            <person name="Rosling A."/>
        </authorList>
    </citation>
    <scope>NUCLEOTIDE SEQUENCE</scope>
    <source>
        <strain evidence="7">Wild A</strain>
    </source>
</reference>
<evidence type="ECO:0000259" key="6">
    <source>
        <dbReference type="Pfam" id="PF13813"/>
    </source>
</evidence>